<evidence type="ECO:0000256" key="1">
    <source>
        <dbReference type="SAM" id="MobiDB-lite"/>
    </source>
</evidence>
<proteinExistence type="predicted"/>
<feature type="region of interest" description="Disordered" evidence="1">
    <location>
        <begin position="150"/>
        <end position="182"/>
    </location>
</feature>
<organism evidence="2 3">
    <name type="scientific">Colletotrichum musicola</name>
    <dbReference type="NCBI Taxonomy" id="2175873"/>
    <lineage>
        <taxon>Eukaryota</taxon>
        <taxon>Fungi</taxon>
        <taxon>Dikarya</taxon>
        <taxon>Ascomycota</taxon>
        <taxon>Pezizomycotina</taxon>
        <taxon>Sordariomycetes</taxon>
        <taxon>Hypocreomycetidae</taxon>
        <taxon>Glomerellales</taxon>
        <taxon>Glomerellaceae</taxon>
        <taxon>Colletotrichum</taxon>
        <taxon>Colletotrichum orchidearum species complex</taxon>
    </lineage>
</organism>
<accession>A0A8H6J3H4</accession>
<feature type="region of interest" description="Disordered" evidence="1">
    <location>
        <begin position="487"/>
        <end position="514"/>
    </location>
</feature>
<dbReference type="EMBL" id="WIGM01001079">
    <property type="protein sequence ID" value="KAF6805410.1"/>
    <property type="molecule type" value="Genomic_DNA"/>
</dbReference>
<name>A0A8H6J3H4_9PEZI</name>
<dbReference type="Proteomes" id="UP000639643">
    <property type="component" value="Unassembled WGS sequence"/>
</dbReference>
<evidence type="ECO:0000313" key="3">
    <source>
        <dbReference type="Proteomes" id="UP000639643"/>
    </source>
</evidence>
<feature type="region of interest" description="Disordered" evidence="1">
    <location>
        <begin position="370"/>
        <end position="409"/>
    </location>
</feature>
<feature type="compositionally biased region" description="Basic and acidic residues" evidence="1">
    <location>
        <begin position="504"/>
        <end position="514"/>
    </location>
</feature>
<gene>
    <name evidence="2" type="ORF">CMUS01_14617</name>
</gene>
<dbReference type="AlphaFoldDB" id="A0A8H6J3H4"/>
<protein>
    <submittedName>
        <fullName evidence="2">Uncharacterized protein</fullName>
    </submittedName>
</protein>
<feature type="region of interest" description="Disordered" evidence="1">
    <location>
        <begin position="440"/>
        <end position="474"/>
    </location>
</feature>
<reference evidence="2" key="1">
    <citation type="journal article" date="2020" name="Phytopathology">
        <title>Genome Sequence Resources of Colletotrichum truncatum, C. plurivorum, C. musicola, and C. sojae: Four Species Pathogenic to Soybean (Glycine max).</title>
        <authorList>
            <person name="Rogerio F."/>
            <person name="Boufleur T.R."/>
            <person name="Ciampi-Guillardi M."/>
            <person name="Sukno S.A."/>
            <person name="Thon M.R."/>
            <person name="Massola Junior N.S."/>
            <person name="Baroncelli R."/>
        </authorList>
    </citation>
    <scope>NUCLEOTIDE SEQUENCE</scope>
    <source>
        <strain evidence="2">LFN0074</strain>
    </source>
</reference>
<evidence type="ECO:0000313" key="2">
    <source>
        <dbReference type="EMBL" id="KAF6805410.1"/>
    </source>
</evidence>
<comment type="caution">
    <text evidence="2">The sequence shown here is derived from an EMBL/GenBank/DDBJ whole genome shotgun (WGS) entry which is preliminary data.</text>
</comment>
<sequence length="514" mass="56065">MGKFCPPLGASTCLIRSSVVGIPLRFASLDRAPFALDLHLDLALRPVTVQRPQHELKSVHVTYTSQRPCAPVKATALDLGHSCAPPAEQARRRHWTAQPKIRSRRWCGADPDPVRPSACATAPVDCGREERAFPDAGRVTTLAFPYGALFPDKDAQSPPMGNAATMDRMRPPSRHQSRQRRRQTCLGFKANEARPSLIDVHVAASAPVESGVDGDGELRRFKSRSSTLSHSYGLNLLLSLCPSLSGSHRQQDQAILGSPSYYAMYSPAGVVPLTIRHLSRLPESNHGTRSPTLHPRFADVHAPNRPASVRRQLLHLLHLHCTSRSKSRAWALLLPHQHDAARRHSSDHTAVLHGTTRPFSLAAEAAQDTVASSSWVRDNARENPQPAVHNGGRIDEQDGGGQAGKPGTGRNLQAVLHARTEVVPDLRFVIYRPSDKVTSAFGSTTQTDHPLREIGLDPGSQKGLLPPNAHDASRDTRLGSCGCWTGVRGQSLSRTNQEQEEDIINGKEEDSTQT</sequence>
<feature type="compositionally biased region" description="Basic residues" evidence="1">
    <location>
        <begin position="171"/>
        <end position="182"/>
    </location>
</feature>
<keyword evidence="3" id="KW-1185">Reference proteome</keyword>